<dbReference type="Proteomes" id="UP001302329">
    <property type="component" value="Unassembled WGS sequence"/>
</dbReference>
<sequence>MKTTPAACIDGAPDRSIGGEWNHPRRGQVRLLTEVSTQAPEEDLGSLNLYGATGQEASQSHSDVNEKPPTPDTGR</sequence>
<name>A0ABU5STU8_9CYAN</name>
<reference evidence="2 3" key="1">
    <citation type="submission" date="2023-12" db="EMBL/GenBank/DDBJ databases">
        <title>Baltic Sea Cyanobacteria.</title>
        <authorList>
            <person name="Delbaje E."/>
            <person name="Fewer D.P."/>
            <person name="Shishido T.K."/>
        </authorList>
    </citation>
    <scope>NUCLEOTIDE SEQUENCE [LARGE SCALE GENOMIC DNA]</scope>
    <source>
        <strain evidence="2 3">UHCC 0281</strain>
    </source>
</reference>
<dbReference type="EMBL" id="JAYGHY010000008">
    <property type="protein sequence ID" value="MEA5441767.1"/>
    <property type="molecule type" value="Genomic_DNA"/>
</dbReference>
<evidence type="ECO:0000313" key="2">
    <source>
        <dbReference type="EMBL" id="MEA5441767.1"/>
    </source>
</evidence>
<comment type="caution">
    <text evidence="2">The sequence shown here is derived from an EMBL/GenBank/DDBJ whole genome shotgun (WGS) entry which is preliminary data.</text>
</comment>
<organism evidence="2 3">
    <name type="scientific">Cyanobium gracile UHCC 0281</name>
    <dbReference type="NCBI Taxonomy" id="3110309"/>
    <lineage>
        <taxon>Bacteria</taxon>
        <taxon>Bacillati</taxon>
        <taxon>Cyanobacteriota</taxon>
        <taxon>Cyanophyceae</taxon>
        <taxon>Synechococcales</taxon>
        <taxon>Prochlorococcaceae</taxon>
        <taxon>Cyanobium</taxon>
    </lineage>
</organism>
<proteinExistence type="predicted"/>
<protein>
    <submittedName>
        <fullName evidence="2">Uncharacterized protein</fullName>
    </submittedName>
</protein>
<evidence type="ECO:0000313" key="3">
    <source>
        <dbReference type="Proteomes" id="UP001302329"/>
    </source>
</evidence>
<feature type="region of interest" description="Disordered" evidence="1">
    <location>
        <begin position="1"/>
        <end position="25"/>
    </location>
</feature>
<gene>
    <name evidence="2" type="ORF">VB739_04295</name>
</gene>
<keyword evidence="3" id="KW-1185">Reference proteome</keyword>
<evidence type="ECO:0000256" key="1">
    <source>
        <dbReference type="SAM" id="MobiDB-lite"/>
    </source>
</evidence>
<accession>A0ABU5STU8</accession>
<feature type="region of interest" description="Disordered" evidence="1">
    <location>
        <begin position="37"/>
        <end position="75"/>
    </location>
</feature>